<gene>
    <name evidence="1" type="ORF">EYF80_001358</name>
</gene>
<evidence type="ECO:0000313" key="1">
    <source>
        <dbReference type="EMBL" id="TNN88575.1"/>
    </source>
</evidence>
<comment type="caution">
    <text evidence="1">The sequence shown here is derived from an EMBL/GenBank/DDBJ whole genome shotgun (WGS) entry which is preliminary data.</text>
</comment>
<accession>A0A4Z2JE73</accession>
<protein>
    <submittedName>
        <fullName evidence="1">Uncharacterized protein</fullName>
    </submittedName>
</protein>
<sequence>MAKAGAHRQSSVDLIIPNRQTDIRCGGRRTDKTKRMQHHQWEEAERCNIAFGRQASVMLTICEQLEAKTTREDGVYDKTIARGRDLDVRRGGEERNPGHVLAY</sequence>
<organism evidence="1 2">
    <name type="scientific">Liparis tanakae</name>
    <name type="common">Tanaka's snailfish</name>
    <dbReference type="NCBI Taxonomy" id="230148"/>
    <lineage>
        <taxon>Eukaryota</taxon>
        <taxon>Metazoa</taxon>
        <taxon>Chordata</taxon>
        <taxon>Craniata</taxon>
        <taxon>Vertebrata</taxon>
        <taxon>Euteleostomi</taxon>
        <taxon>Actinopterygii</taxon>
        <taxon>Neopterygii</taxon>
        <taxon>Teleostei</taxon>
        <taxon>Neoteleostei</taxon>
        <taxon>Acanthomorphata</taxon>
        <taxon>Eupercaria</taxon>
        <taxon>Perciformes</taxon>
        <taxon>Cottioidei</taxon>
        <taxon>Cottales</taxon>
        <taxon>Liparidae</taxon>
        <taxon>Liparis</taxon>
    </lineage>
</organism>
<reference evidence="1 2" key="1">
    <citation type="submission" date="2019-03" db="EMBL/GenBank/DDBJ databases">
        <title>First draft genome of Liparis tanakae, snailfish: a comprehensive survey of snailfish specific genes.</title>
        <authorList>
            <person name="Kim W."/>
            <person name="Song I."/>
            <person name="Jeong J.-H."/>
            <person name="Kim D."/>
            <person name="Kim S."/>
            <person name="Ryu S."/>
            <person name="Song J.Y."/>
            <person name="Lee S.K."/>
        </authorList>
    </citation>
    <scope>NUCLEOTIDE SEQUENCE [LARGE SCALE GENOMIC DNA]</scope>
    <source>
        <tissue evidence="1">Muscle</tissue>
    </source>
</reference>
<name>A0A4Z2JE73_9TELE</name>
<dbReference type="Proteomes" id="UP000314294">
    <property type="component" value="Unassembled WGS sequence"/>
</dbReference>
<proteinExistence type="predicted"/>
<evidence type="ECO:0000313" key="2">
    <source>
        <dbReference type="Proteomes" id="UP000314294"/>
    </source>
</evidence>
<keyword evidence="2" id="KW-1185">Reference proteome</keyword>
<dbReference type="EMBL" id="SRLO01000005">
    <property type="protein sequence ID" value="TNN88575.1"/>
    <property type="molecule type" value="Genomic_DNA"/>
</dbReference>
<dbReference type="AlphaFoldDB" id="A0A4Z2JE73"/>